<evidence type="ECO:0000313" key="3">
    <source>
        <dbReference type="Proteomes" id="UP000054359"/>
    </source>
</evidence>
<dbReference type="Gene3D" id="1.10.10.10">
    <property type="entry name" value="Winged helix-like DNA-binding domain superfamily/Winged helix DNA-binding domain"/>
    <property type="match status" value="1"/>
</dbReference>
<feature type="domain" description="IRF tryptophan pentad repeat" evidence="1">
    <location>
        <begin position="11"/>
        <end position="112"/>
    </location>
</feature>
<dbReference type="EMBL" id="KK115251">
    <property type="protein sequence ID" value="KFM64576.1"/>
    <property type="molecule type" value="Genomic_DNA"/>
</dbReference>
<evidence type="ECO:0000259" key="1">
    <source>
        <dbReference type="PROSITE" id="PS51507"/>
    </source>
</evidence>
<proteinExistence type="predicted"/>
<sequence length="248" mass="29383">MSTSNSMRPTFKLIPDFILPNLENATYGHHLQWEDKRKGYFKISRIHQSSDKWSEDCIAVYKAWSLKKRLWKSDDPKRITRAKHRLVTALRRNPEIEMLKKEPSYYRFRVITHSNSDDLDSTAEESMKDENYEVREVKRSEEMQNIPQNIFLETEKKKPDVETLALPVFKDTYNRSDDHITFHNYAINDFESESYNEGLYFSLTSCETFPERHHLAENQSQPVSDKCCCDILLDSSFLSNQRCIWHGI</sequence>
<dbReference type="InterPro" id="IPR036388">
    <property type="entry name" value="WH-like_DNA-bd_sf"/>
</dbReference>
<dbReference type="InterPro" id="IPR001346">
    <property type="entry name" value="Interferon_reg_fact_DNA-bd_dom"/>
</dbReference>
<dbReference type="InterPro" id="IPR036390">
    <property type="entry name" value="WH_DNA-bd_sf"/>
</dbReference>
<accession>A0A087THI7</accession>
<dbReference type="AlphaFoldDB" id="A0A087THI7"/>
<protein>
    <recommendedName>
        <fullName evidence="1">IRF tryptophan pentad repeat domain-containing protein</fullName>
    </recommendedName>
</protein>
<reference evidence="2 3" key="1">
    <citation type="submission" date="2013-11" db="EMBL/GenBank/DDBJ databases">
        <title>Genome sequencing of Stegodyphus mimosarum.</title>
        <authorList>
            <person name="Bechsgaard J."/>
        </authorList>
    </citation>
    <scope>NUCLEOTIDE SEQUENCE [LARGE SCALE GENOMIC DNA]</scope>
</reference>
<organism evidence="2 3">
    <name type="scientific">Stegodyphus mimosarum</name>
    <name type="common">African social velvet spider</name>
    <dbReference type="NCBI Taxonomy" id="407821"/>
    <lineage>
        <taxon>Eukaryota</taxon>
        <taxon>Metazoa</taxon>
        <taxon>Ecdysozoa</taxon>
        <taxon>Arthropoda</taxon>
        <taxon>Chelicerata</taxon>
        <taxon>Arachnida</taxon>
        <taxon>Araneae</taxon>
        <taxon>Araneomorphae</taxon>
        <taxon>Entelegynae</taxon>
        <taxon>Eresoidea</taxon>
        <taxon>Eresidae</taxon>
        <taxon>Stegodyphus</taxon>
    </lineage>
</organism>
<keyword evidence="3" id="KW-1185">Reference proteome</keyword>
<evidence type="ECO:0000313" key="2">
    <source>
        <dbReference type="EMBL" id="KFM64576.1"/>
    </source>
</evidence>
<dbReference type="OrthoDB" id="6428154at2759"/>
<dbReference type="SMART" id="SM00348">
    <property type="entry name" value="IRF"/>
    <property type="match status" value="1"/>
</dbReference>
<gene>
    <name evidence="2" type="ORF">X975_10939</name>
</gene>
<dbReference type="SUPFAM" id="SSF46785">
    <property type="entry name" value="Winged helix' DNA-binding domain"/>
    <property type="match status" value="1"/>
</dbReference>
<dbReference type="Pfam" id="PF00605">
    <property type="entry name" value="IRF"/>
    <property type="match status" value="1"/>
</dbReference>
<dbReference type="PROSITE" id="PS51507">
    <property type="entry name" value="IRF_2"/>
    <property type="match status" value="1"/>
</dbReference>
<dbReference type="GO" id="GO:0000976">
    <property type="term" value="F:transcription cis-regulatory region binding"/>
    <property type="evidence" value="ECO:0007669"/>
    <property type="project" value="InterPro"/>
</dbReference>
<dbReference type="OMA" id="NENCIWH"/>
<dbReference type="Proteomes" id="UP000054359">
    <property type="component" value="Unassembled WGS sequence"/>
</dbReference>
<name>A0A087THI7_STEMI</name>
<feature type="non-terminal residue" evidence="2">
    <location>
        <position position="248"/>
    </location>
</feature>